<protein>
    <submittedName>
        <fullName evidence="5">AraC family transcriptional regulator</fullName>
    </submittedName>
</protein>
<name>A0A9X1XMY3_9VIBR</name>
<dbReference type="Gene3D" id="1.10.10.60">
    <property type="entry name" value="Homeodomain-like"/>
    <property type="match status" value="1"/>
</dbReference>
<dbReference type="PROSITE" id="PS01124">
    <property type="entry name" value="HTH_ARAC_FAMILY_2"/>
    <property type="match status" value="1"/>
</dbReference>
<proteinExistence type="predicted"/>
<evidence type="ECO:0000259" key="4">
    <source>
        <dbReference type="PROSITE" id="PS01124"/>
    </source>
</evidence>
<gene>
    <name evidence="5" type="ORF">KP803_14370</name>
</gene>
<dbReference type="InterPro" id="IPR018060">
    <property type="entry name" value="HTH_AraC"/>
</dbReference>
<dbReference type="RefSeq" id="WP_248009536.1">
    <property type="nucleotide sequence ID" value="NZ_JAJHVV010000008.1"/>
</dbReference>
<comment type="caution">
    <text evidence="5">The sequence shown here is derived from an EMBL/GenBank/DDBJ whole genome shotgun (WGS) entry which is preliminary data.</text>
</comment>
<dbReference type="PANTHER" id="PTHR47894">
    <property type="entry name" value="HTH-TYPE TRANSCRIPTIONAL REGULATOR GADX"/>
    <property type="match status" value="1"/>
</dbReference>
<dbReference type="PRINTS" id="PR00032">
    <property type="entry name" value="HTHARAC"/>
</dbReference>
<keyword evidence="2" id="KW-0238">DNA-binding</keyword>
<dbReference type="GO" id="GO:0005829">
    <property type="term" value="C:cytosol"/>
    <property type="evidence" value="ECO:0007669"/>
    <property type="project" value="TreeGrafter"/>
</dbReference>
<accession>A0A9X1XMY3</accession>
<dbReference type="InterPro" id="IPR020449">
    <property type="entry name" value="Tscrpt_reg_AraC-type_HTH"/>
</dbReference>
<organism evidence="5 6">
    <name type="scientific">Vibrio amylolyticus</name>
    <dbReference type="NCBI Taxonomy" id="2847292"/>
    <lineage>
        <taxon>Bacteria</taxon>
        <taxon>Pseudomonadati</taxon>
        <taxon>Pseudomonadota</taxon>
        <taxon>Gammaproteobacteria</taxon>
        <taxon>Vibrionales</taxon>
        <taxon>Vibrionaceae</taxon>
        <taxon>Vibrio</taxon>
    </lineage>
</organism>
<dbReference type="AlphaFoldDB" id="A0A9X1XMY3"/>
<evidence type="ECO:0000256" key="1">
    <source>
        <dbReference type="ARBA" id="ARBA00023015"/>
    </source>
</evidence>
<dbReference type="InterPro" id="IPR032687">
    <property type="entry name" value="AraC-type_N"/>
</dbReference>
<dbReference type="Pfam" id="PF12625">
    <property type="entry name" value="Arabinose_bd"/>
    <property type="match status" value="1"/>
</dbReference>
<evidence type="ECO:0000256" key="3">
    <source>
        <dbReference type="ARBA" id="ARBA00023163"/>
    </source>
</evidence>
<dbReference type="InterPro" id="IPR009057">
    <property type="entry name" value="Homeodomain-like_sf"/>
</dbReference>
<feature type="domain" description="HTH araC/xylS-type" evidence="4">
    <location>
        <begin position="231"/>
        <end position="328"/>
    </location>
</feature>
<evidence type="ECO:0000313" key="6">
    <source>
        <dbReference type="Proteomes" id="UP001139559"/>
    </source>
</evidence>
<keyword evidence="3" id="KW-0804">Transcription</keyword>
<keyword evidence="6" id="KW-1185">Reference proteome</keyword>
<dbReference type="SUPFAM" id="SSF46689">
    <property type="entry name" value="Homeodomain-like"/>
    <property type="match status" value="1"/>
</dbReference>
<dbReference type="EMBL" id="JAJHVV010000008">
    <property type="protein sequence ID" value="MCK6264463.1"/>
    <property type="molecule type" value="Genomic_DNA"/>
</dbReference>
<dbReference type="Proteomes" id="UP001139559">
    <property type="component" value="Unassembled WGS sequence"/>
</dbReference>
<evidence type="ECO:0000256" key="2">
    <source>
        <dbReference type="ARBA" id="ARBA00023125"/>
    </source>
</evidence>
<reference evidence="5" key="1">
    <citation type="submission" date="2021-11" db="EMBL/GenBank/DDBJ databases">
        <title>Vibrio ZSDE26 sp. nov. and Vibrio ZSDZ34 sp. nov., isolated from coastal seawater in Qingdao.</title>
        <authorList>
            <person name="Zhang P."/>
        </authorList>
    </citation>
    <scope>NUCLEOTIDE SEQUENCE</scope>
    <source>
        <strain evidence="5">ZSDE26</strain>
    </source>
</reference>
<keyword evidence="1" id="KW-0805">Transcription regulation</keyword>
<dbReference type="Pfam" id="PF12833">
    <property type="entry name" value="HTH_18"/>
    <property type="match status" value="1"/>
</dbReference>
<dbReference type="PANTHER" id="PTHR47894:SF4">
    <property type="entry name" value="HTH-TYPE TRANSCRIPTIONAL REGULATOR GADX"/>
    <property type="match status" value="1"/>
</dbReference>
<dbReference type="SMART" id="SM00342">
    <property type="entry name" value="HTH_ARAC"/>
    <property type="match status" value="1"/>
</dbReference>
<dbReference type="GO" id="GO:0003700">
    <property type="term" value="F:DNA-binding transcription factor activity"/>
    <property type="evidence" value="ECO:0007669"/>
    <property type="project" value="InterPro"/>
</dbReference>
<dbReference type="GO" id="GO:0000976">
    <property type="term" value="F:transcription cis-regulatory region binding"/>
    <property type="evidence" value="ECO:0007669"/>
    <property type="project" value="TreeGrafter"/>
</dbReference>
<sequence>MASQDFKIPVIQTNYAKILVQVCTDFGLDLHKLLEESGLPADLMQSDSEFIPSDSIKRLIFLSSTQLGVSSFVDILKLAIGQRILPVILHQFAQYSTIGDALNDIERIFRIDTPSSNVFIVKEYGQTWFCVNSKGRDNPYYQWSESFAIVYITQLMSALLNKDWLPDSVKIQSSEADIVKQVIPKSCRLFVEHDFTAVRIPNELLSHPISLSSSALSDKPSLVEWHTSFTDNVFEVLKPYVRERDLSIEYAAELLGYSVRTLQRKLTHEKTSFRKIRDNLVFSVACELIEEQHSLTYVASQLGYSDLAHFSRAFKRVSGLTPNIYKATVTTPIDD</sequence>
<evidence type="ECO:0000313" key="5">
    <source>
        <dbReference type="EMBL" id="MCK6264463.1"/>
    </source>
</evidence>